<evidence type="ECO:0000259" key="1">
    <source>
        <dbReference type="Pfam" id="PF12697"/>
    </source>
</evidence>
<proteinExistence type="predicted"/>
<sequence>MSTTHSGTPTFVFVHGSGSSSFMWTTIQRELALRGQRSLAVDLPGHGFDAQFPVPYQAPQQLDRLAVEPSTLAGVTLEDNAAAVRTAVERVAEHGPVVLVGSSLGGTSISVVANQIPELVDRLVYISAWACTTLSNPVEYMGEPEFADSLLLELAGMNIGDPMTLGVGRANYRGADRDQLTRLHTALMEDRSETEFLAFLNTLQPDESLAAMTGDARLHPDSGGRVRRRYVRLTRDRSIPLAMQDRLIAEADAATPGNPFTVHTLDTGHAGFVYQPEAVAQLLLE</sequence>
<organism evidence="2 3">
    <name type="scientific">Nocardia acididurans</name>
    <dbReference type="NCBI Taxonomy" id="2802282"/>
    <lineage>
        <taxon>Bacteria</taxon>
        <taxon>Bacillati</taxon>
        <taxon>Actinomycetota</taxon>
        <taxon>Actinomycetes</taxon>
        <taxon>Mycobacteriales</taxon>
        <taxon>Nocardiaceae</taxon>
        <taxon>Nocardia</taxon>
    </lineage>
</organism>
<dbReference type="SUPFAM" id="SSF53474">
    <property type="entry name" value="alpha/beta-Hydrolases"/>
    <property type="match status" value="1"/>
</dbReference>
<keyword evidence="3" id="KW-1185">Reference proteome</keyword>
<protein>
    <submittedName>
        <fullName evidence="2">Alpha/beta hydrolase</fullName>
    </submittedName>
</protein>
<dbReference type="EMBL" id="JAERRJ010000006">
    <property type="protein sequence ID" value="MBL1076296.1"/>
    <property type="molecule type" value="Genomic_DNA"/>
</dbReference>
<dbReference type="InterPro" id="IPR000073">
    <property type="entry name" value="AB_hydrolase_1"/>
</dbReference>
<dbReference type="GO" id="GO:0016787">
    <property type="term" value="F:hydrolase activity"/>
    <property type="evidence" value="ECO:0007669"/>
    <property type="project" value="UniProtKB-KW"/>
</dbReference>
<keyword evidence="2" id="KW-0378">Hydrolase</keyword>
<dbReference type="InterPro" id="IPR052897">
    <property type="entry name" value="Sec-Metab_Biosynth_Hydrolase"/>
</dbReference>
<dbReference type="PANTHER" id="PTHR37017">
    <property type="entry name" value="AB HYDROLASE-1 DOMAIN-CONTAINING PROTEIN-RELATED"/>
    <property type="match status" value="1"/>
</dbReference>
<reference evidence="2 3" key="1">
    <citation type="submission" date="2021-01" db="EMBL/GenBank/DDBJ databases">
        <title>WGS of actinomycetes isolated from Thailand.</title>
        <authorList>
            <person name="Thawai C."/>
        </authorList>
    </citation>
    <scope>NUCLEOTIDE SEQUENCE [LARGE SCALE GENOMIC DNA]</scope>
    <source>
        <strain evidence="2 3">LPG 2</strain>
    </source>
</reference>
<feature type="domain" description="AB hydrolase-1" evidence="1">
    <location>
        <begin position="11"/>
        <end position="281"/>
    </location>
</feature>
<name>A0ABS1M7M3_9NOCA</name>
<accession>A0ABS1M7M3</accession>
<dbReference type="PANTHER" id="PTHR37017:SF11">
    <property type="entry name" value="ESTERASE_LIPASE_THIOESTERASE DOMAIN-CONTAINING PROTEIN"/>
    <property type="match status" value="1"/>
</dbReference>
<evidence type="ECO:0000313" key="3">
    <source>
        <dbReference type="Proteomes" id="UP000602198"/>
    </source>
</evidence>
<dbReference type="Pfam" id="PF12697">
    <property type="entry name" value="Abhydrolase_6"/>
    <property type="match status" value="1"/>
</dbReference>
<dbReference type="RefSeq" id="WP_201948831.1">
    <property type="nucleotide sequence ID" value="NZ_JAERRJ010000006.1"/>
</dbReference>
<comment type="caution">
    <text evidence="2">The sequence shown here is derived from an EMBL/GenBank/DDBJ whole genome shotgun (WGS) entry which is preliminary data.</text>
</comment>
<dbReference type="Gene3D" id="3.40.50.1820">
    <property type="entry name" value="alpha/beta hydrolase"/>
    <property type="match status" value="1"/>
</dbReference>
<gene>
    <name evidence="2" type="ORF">JK358_18005</name>
</gene>
<dbReference type="InterPro" id="IPR029058">
    <property type="entry name" value="AB_hydrolase_fold"/>
</dbReference>
<dbReference type="Proteomes" id="UP000602198">
    <property type="component" value="Unassembled WGS sequence"/>
</dbReference>
<evidence type="ECO:0000313" key="2">
    <source>
        <dbReference type="EMBL" id="MBL1076296.1"/>
    </source>
</evidence>